<evidence type="ECO:0000313" key="6">
    <source>
        <dbReference type="Proteomes" id="UP000607397"/>
    </source>
</evidence>
<evidence type="ECO:0000313" key="5">
    <source>
        <dbReference type="EMBL" id="NCJ05106.1"/>
    </source>
</evidence>
<dbReference type="AlphaFoldDB" id="A0A8K2ABS7"/>
<keyword evidence="1 2" id="KW-0129">CBS domain</keyword>
<reference evidence="5" key="1">
    <citation type="submission" date="2019-12" db="EMBL/GenBank/DDBJ databases">
        <title>High-Quality draft genome sequences of three cyanobacteria isolated from the limestone walls of the Old Cathedral of Coimbra.</title>
        <authorList>
            <person name="Tiago I."/>
            <person name="Soares F."/>
            <person name="Portugal A."/>
        </authorList>
    </citation>
    <scope>NUCLEOTIDE SEQUENCE [LARGE SCALE GENOMIC DNA]</scope>
    <source>
        <strain evidence="5">C</strain>
    </source>
</reference>
<dbReference type="CDD" id="cd04586">
    <property type="entry name" value="CBS_pair_BON_assoc"/>
    <property type="match status" value="1"/>
</dbReference>
<evidence type="ECO:0000259" key="4">
    <source>
        <dbReference type="PROSITE" id="PS51371"/>
    </source>
</evidence>
<dbReference type="Proteomes" id="UP000607397">
    <property type="component" value="Unassembled WGS sequence"/>
</dbReference>
<evidence type="ECO:0000256" key="3">
    <source>
        <dbReference type="SAM" id="MobiDB-lite"/>
    </source>
</evidence>
<comment type="caution">
    <text evidence="5">The sequence shown here is derived from an EMBL/GenBank/DDBJ whole genome shotgun (WGS) entry which is preliminary data.</text>
</comment>
<dbReference type="EMBL" id="WVIC01000002">
    <property type="protein sequence ID" value="NCJ05106.1"/>
    <property type="molecule type" value="Genomic_DNA"/>
</dbReference>
<feature type="region of interest" description="Disordered" evidence="3">
    <location>
        <begin position="1"/>
        <end position="22"/>
    </location>
</feature>
<dbReference type="RefSeq" id="WP_161823591.1">
    <property type="nucleotide sequence ID" value="NZ_WVIC01000002.1"/>
</dbReference>
<accession>A0A8K2ABS7</accession>
<dbReference type="Gene3D" id="3.10.580.10">
    <property type="entry name" value="CBS-domain"/>
    <property type="match status" value="1"/>
</dbReference>
<name>A0A8K2ABS7_9CYAN</name>
<dbReference type="SMART" id="SM00116">
    <property type="entry name" value="CBS"/>
    <property type="match status" value="2"/>
</dbReference>
<evidence type="ECO:0000256" key="2">
    <source>
        <dbReference type="PROSITE-ProRule" id="PRU00703"/>
    </source>
</evidence>
<feature type="domain" description="CBS" evidence="4">
    <location>
        <begin position="102"/>
        <end position="160"/>
    </location>
</feature>
<evidence type="ECO:0000256" key="1">
    <source>
        <dbReference type="ARBA" id="ARBA00023122"/>
    </source>
</evidence>
<dbReference type="PANTHER" id="PTHR43080:SF2">
    <property type="entry name" value="CBS DOMAIN-CONTAINING PROTEIN"/>
    <property type="match status" value="1"/>
</dbReference>
<organism evidence="5 6">
    <name type="scientific">Petrachloros mirabilis ULC683</name>
    <dbReference type="NCBI Taxonomy" id="2781853"/>
    <lineage>
        <taxon>Bacteria</taxon>
        <taxon>Bacillati</taxon>
        <taxon>Cyanobacteriota</taxon>
        <taxon>Cyanophyceae</taxon>
        <taxon>Synechococcales</taxon>
        <taxon>Petrachlorosaceae</taxon>
        <taxon>Petrachloros</taxon>
        <taxon>Petrachloros mirabilis</taxon>
    </lineage>
</organism>
<dbReference type="InterPro" id="IPR000644">
    <property type="entry name" value="CBS_dom"/>
</dbReference>
<dbReference type="InterPro" id="IPR046342">
    <property type="entry name" value="CBS_dom_sf"/>
</dbReference>
<sequence length="164" mass="18089">MSTPSLPVKDHMTPNPITTSPTETVESVVKILEEHRISGLPVVDETGKVVGIISEGDLLVRESPMKPPLYMTFLGSVIYFESPATFHQHLKKSLGMLVQDVMTPKPLTTPPDACLTDVAQLMLEKHIKRLPVVDAEHKLVGIITRHDLVRALRSQIVPDLADNT</sequence>
<dbReference type="PANTHER" id="PTHR43080">
    <property type="entry name" value="CBS DOMAIN-CONTAINING PROTEIN CBSX3, MITOCHONDRIAL"/>
    <property type="match status" value="1"/>
</dbReference>
<dbReference type="SUPFAM" id="SSF54631">
    <property type="entry name" value="CBS-domain pair"/>
    <property type="match status" value="1"/>
</dbReference>
<dbReference type="PROSITE" id="PS51371">
    <property type="entry name" value="CBS"/>
    <property type="match status" value="2"/>
</dbReference>
<proteinExistence type="predicted"/>
<gene>
    <name evidence="5" type="ORF">GS597_00945</name>
</gene>
<feature type="domain" description="CBS" evidence="4">
    <location>
        <begin position="12"/>
        <end position="71"/>
    </location>
</feature>
<dbReference type="Pfam" id="PF00571">
    <property type="entry name" value="CBS"/>
    <property type="match status" value="2"/>
</dbReference>
<protein>
    <submittedName>
        <fullName evidence="5">CBS domain-containing protein</fullName>
    </submittedName>
</protein>
<dbReference type="InterPro" id="IPR051257">
    <property type="entry name" value="Diverse_CBS-Domain"/>
</dbReference>
<keyword evidence="6" id="KW-1185">Reference proteome</keyword>